<name>A0ABW7AXT5_9ACTN</name>
<keyword evidence="2" id="KW-0479">Metal-binding</keyword>
<dbReference type="InterPro" id="IPR027806">
    <property type="entry name" value="HARBI1_dom"/>
</dbReference>
<reference evidence="4 5" key="1">
    <citation type="submission" date="2024-10" db="EMBL/GenBank/DDBJ databases">
        <authorList>
            <person name="Topkara A.R."/>
            <person name="Saygin H."/>
        </authorList>
    </citation>
    <scope>NUCLEOTIDE SEQUENCE [LARGE SCALE GENOMIC DNA]</scope>
    <source>
        <strain evidence="4 5">M3C6</strain>
    </source>
</reference>
<comment type="cofactor">
    <cofactor evidence="1">
        <name>a divalent metal cation</name>
        <dbReference type="ChEBI" id="CHEBI:60240"/>
    </cofactor>
</comment>
<dbReference type="RefSeq" id="WP_393177369.1">
    <property type="nucleotide sequence ID" value="NZ_JBICRM010000064.1"/>
</dbReference>
<comment type="caution">
    <text evidence="4">The sequence shown here is derived from an EMBL/GenBank/DDBJ whole genome shotgun (WGS) entry which is preliminary data.</text>
</comment>
<evidence type="ECO:0000313" key="5">
    <source>
        <dbReference type="Proteomes" id="UP001603978"/>
    </source>
</evidence>
<organism evidence="4 5">
    <name type="scientific">Nonomuraea marmarensis</name>
    <dbReference type="NCBI Taxonomy" id="3351344"/>
    <lineage>
        <taxon>Bacteria</taxon>
        <taxon>Bacillati</taxon>
        <taxon>Actinomycetota</taxon>
        <taxon>Actinomycetes</taxon>
        <taxon>Streptosporangiales</taxon>
        <taxon>Streptosporangiaceae</taxon>
        <taxon>Nonomuraea</taxon>
    </lineage>
</organism>
<evidence type="ECO:0000313" key="4">
    <source>
        <dbReference type="EMBL" id="MFG1711007.1"/>
    </source>
</evidence>
<evidence type="ECO:0000259" key="3">
    <source>
        <dbReference type="Pfam" id="PF13359"/>
    </source>
</evidence>
<gene>
    <name evidence="4" type="ORF">ACFLIM_48400</name>
</gene>
<dbReference type="Proteomes" id="UP001603978">
    <property type="component" value="Unassembled WGS sequence"/>
</dbReference>
<evidence type="ECO:0000256" key="2">
    <source>
        <dbReference type="ARBA" id="ARBA00022723"/>
    </source>
</evidence>
<proteinExistence type="predicted"/>
<keyword evidence="5" id="KW-1185">Reference proteome</keyword>
<protein>
    <submittedName>
        <fullName evidence="4">Transposase family protein</fullName>
    </submittedName>
</protein>
<accession>A0ABW7AXT5</accession>
<evidence type="ECO:0000256" key="1">
    <source>
        <dbReference type="ARBA" id="ARBA00001968"/>
    </source>
</evidence>
<dbReference type="EMBL" id="JBICRM010000064">
    <property type="protein sequence ID" value="MFG1711007.1"/>
    <property type="molecule type" value="Genomic_DNA"/>
</dbReference>
<dbReference type="Pfam" id="PF13359">
    <property type="entry name" value="DDE_Tnp_4"/>
    <property type="match status" value="1"/>
</dbReference>
<sequence length="129" mass="14365">MDRSTVTRSVHEIRPLLEQRGFAVPGRPGVRLHTLADVFAYAEGVELRIDGTEVQVRRPAAHKPGRRAFVSGKKKQNTCKSTVISDDAGRLLWQGAFRPGRMHDVTALRTEYRRDRAPSVASSRCKGQG</sequence>
<feature type="domain" description="DDE Tnp4" evidence="3">
    <location>
        <begin position="49"/>
        <end position="109"/>
    </location>
</feature>